<dbReference type="GO" id="GO:0004553">
    <property type="term" value="F:hydrolase activity, hydrolyzing O-glycosyl compounds"/>
    <property type="evidence" value="ECO:0007669"/>
    <property type="project" value="InterPro"/>
</dbReference>
<dbReference type="SUPFAM" id="SSF49303">
    <property type="entry name" value="beta-Galactosidase/glucuronidase domain"/>
    <property type="match status" value="1"/>
</dbReference>
<dbReference type="PRINTS" id="PR00132">
    <property type="entry name" value="GLHYDRLASE2"/>
</dbReference>
<dbReference type="PANTHER" id="PTHR42732:SF1">
    <property type="entry name" value="BETA-MANNOSIDASE"/>
    <property type="match status" value="1"/>
</dbReference>
<dbReference type="InterPro" id="IPR017853">
    <property type="entry name" value="GH"/>
</dbReference>
<dbReference type="InterPro" id="IPR036156">
    <property type="entry name" value="Beta-gal/glucu_dom_sf"/>
</dbReference>
<evidence type="ECO:0000259" key="8">
    <source>
        <dbReference type="Pfam" id="PF16355"/>
    </source>
</evidence>
<dbReference type="PANTHER" id="PTHR42732">
    <property type="entry name" value="BETA-GALACTOSIDASE"/>
    <property type="match status" value="1"/>
</dbReference>
<proteinExistence type="inferred from homology"/>
<dbReference type="RefSeq" id="WP_180907564.1">
    <property type="nucleotide sequence ID" value="NZ_CAIJDP010000046.1"/>
</dbReference>
<dbReference type="Gene3D" id="2.60.120.430">
    <property type="entry name" value="Galactose-binding lectin"/>
    <property type="match status" value="1"/>
</dbReference>
<name>A0A6V6YMN2_9FLAO</name>
<evidence type="ECO:0000256" key="3">
    <source>
        <dbReference type="ARBA" id="ARBA00023295"/>
    </source>
</evidence>
<dbReference type="Gene3D" id="2.60.120.260">
    <property type="entry name" value="Galactose-binding domain-like"/>
    <property type="match status" value="2"/>
</dbReference>
<evidence type="ECO:0000259" key="7">
    <source>
        <dbReference type="Pfam" id="PF11721"/>
    </source>
</evidence>
<feature type="domain" description="Malectin" evidence="7">
    <location>
        <begin position="727"/>
        <end position="892"/>
    </location>
</feature>
<accession>A0A6V6YMN2</accession>
<feature type="domain" description="Glycoside hydrolase family 2 catalytic" evidence="5">
    <location>
        <begin position="325"/>
        <end position="461"/>
    </location>
</feature>
<dbReference type="InterPro" id="IPR008979">
    <property type="entry name" value="Galactose-bd-like_sf"/>
</dbReference>
<feature type="domain" description="DUF4982" evidence="8">
    <location>
        <begin position="636"/>
        <end position="692"/>
    </location>
</feature>
<dbReference type="InterPro" id="IPR006104">
    <property type="entry name" value="Glyco_hydro_2_N"/>
</dbReference>
<keyword evidence="10" id="KW-1185">Reference proteome</keyword>
<feature type="domain" description="Glycoside hydrolase family 2 immunoglobulin-like beta-sandwich" evidence="4">
    <location>
        <begin position="209"/>
        <end position="314"/>
    </location>
</feature>
<gene>
    <name evidence="9" type="ORF">FLAT13_00166</name>
</gene>
<comment type="similarity">
    <text evidence="1">Belongs to the glycosyl hydrolase 2 family.</text>
</comment>
<dbReference type="Gene3D" id="3.20.20.80">
    <property type="entry name" value="Glycosidases"/>
    <property type="match status" value="1"/>
</dbReference>
<dbReference type="SUPFAM" id="SSF49785">
    <property type="entry name" value="Galactose-binding domain-like"/>
    <property type="match status" value="1"/>
</dbReference>
<dbReference type="InterPro" id="IPR006103">
    <property type="entry name" value="Glyco_hydro_2_cat"/>
</dbReference>
<keyword evidence="2 9" id="KW-0378">Hydrolase</keyword>
<dbReference type="Pfam" id="PF02836">
    <property type="entry name" value="Glyco_hydro_2_C"/>
    <property type="match status" value="1"/>
</dbReference>
<evidence type="ECO:0000259" key="4">
    <source>
        <dbReference type="Pfam" id="PF00703"/>
    </source>
</evidence>
<evidence type="ECO:0000256" key="2">
    <source>
        <dbReference type="ARBA" id="ARBA00022801"/>
    </source>
</evidence>
<dbReference type="AlphaFoldDB" id="A0A6V6YMN2"/>
<evidence type="ECO:0000259" key="6">
    <source>
        <dbReference type="Pfam" id="PF02837"/>
    </source>
</evidence>
<dbReference type="Pfam" id="PF02837">
    <property type="entry name" value="Glyco_hydro_2_N"/>
    <property type="match status" value="1"/>
</dbReference>
<dbReference type="SUPFAM" id="SSF51445">
    <property type="entry name" value="(Trans)glycosidases"/>
    <property type="match status" value="1"/>
</dbReference>
<dbReference type="Proteomes" id="UP000530060">
    <property type="component" value="Unassembled WGS sequence"/>
</dbReference>
<dbReference type="Gene3D" id="2.60.40.10">
    <property type="entry name" value="Immunoglobulins"/>
    <property type="match status" value="2"/>
</dbReference>
<dbReference type="Pfam" id="PF00703">
    <property type="entry name" value="Glyco_hydro_2"/>
    <property type="match status" value="1"/>
</dbReference>
<dbReference type="PROSITE" id="PS51257">
    <property type="entry name" value="PROKAR_LIPOPROTEIN"/>
    <property type="match status" value="1"/>
</dbReference>
<feature type="domain" description="Glycosyl hydrolases family 2 sugar binding" evidence="6">
    <location>
        <begin position="76"/>
        <end position="158"/>
    </location>
</feature>
<dbReference type="GO" id="GO:0005975">
    <property type="term" value="P:carbohydrate metabolic process"/>
    <property type="evidence" value="ECO:0007669"/>
    <property type="project" value="InterPro"/>
</dbReference>
<dbReference type="Pfam" id="PF16355">
    <property type="entry name" value="DUF4982"/>
    <property type="match status" value="1"/>
</dbReference>
<protein>
    <submittedName>
        <fullName evidence="9">Glycoside hydrolase</fullName>
    </submittedName>
</protein>
<evidence type="ECO:0000256" key="1">
    <source>
        <dbReference type="ARBA" id="ARBA00007401"/>
    </source>
</evidence>
<evidence type="ECO:0000259" key="5">
    <source>
        <dbReference type="Pfam" id="PF02836"/>
    </source>
</evidence>
<comment type="caution">
    <text evidence="9">The sequence shown here is derived from an EMBL/GenBank/DDBJ whole genome shotgun (WGS) entry which is preliminary data.</text>
</comment>
<dbReference type="InterPro" id="IPR006101">
    <property type="entry name" value="Glyco_hydro_2"/>
</dbReference>
<dbReference type="EMBL" id="CAIJDP010000046">
    <property type="protein sequence ID" value="CAD0000723.1"/>
    <property type="molecule type" value="Genomic_DNA"/>
</dbReference>
<sequence length="1165" mass="132635">MKKIVFFIFYFFVGACFVWSQSSKEPAKFRKEVSLNSSWETIVLDKLPEQEETFVQNPKVDAQWQKVNVPHNWDQYYGFRRTKHGNLHGTAWYHKTLQLDKKDISKRLFLFFEGVSSYATVWVNGKKVGEHKGGRTTFTVDITKAISFENTNNIIVKASHPSFIADLPWVCGGCSGEWGFSEGSQPMGIFRPVTLVVTDEVRIEPFGVHIWNDKATSKEKAILNITTEIKNYGTSNRSLTIENTLFDKSGKKVVSVKSDIKNTSVETKQIAQTLPEIANPKLWSPAQPYLYELVTTISENGKKIDELKTPYGIRWVSWPVSRDGKDNRFYINDEPLFINGTCEYEHLIGNSHSFSDEQIHSRIEQIKAGGFNAFREAHQPHNLKYQEELDENGILFWSQFSAHIWYDTPEFKANFKILLREWIKERRNNASVIMWGLQNESTIPKEFAKECTQIIREMDPMSASQRIVTTCNGGEGTDWNVVQNWSGTYGGDPFNYDVEMSTQLLNGEYGAWRSHDLHTEGEFDQKGVLSENRFSQLMEIKVREAESVKDKIAGQFNWLFASHENPGRVQNGEGFRDIDKVEPVNYKGLFSIWGEPLDAYYMYRANYVSNKTNPMVYIVSHTWTNRWDAPGIKNGIDVYSNCDEVELFNDVNKTSLGKLKNPGLGQHFQWNNVNVQYNVLYAVGYVNGKAVAKDYIVLNNLPKAPNFKVLETKKETLLQPQKNYNYIYRVNSGGSEITDSLGNLWQADVHKSGENTWGSLSWTDNFKQLPDFYASQRSTFDPISGTKDWKLFQSFRYGIDKLRYDFPAPDGEYLVELYFTEPWYGTGGGLDCKGWRLFDVAINDNVVLKDLDIWSEVGHDSALKKAFVVKSVNGKIVISFPNVKASQAIISAIAIATKDKNAKGASPSPRNIQNVASNSQTKIGSWLDINSTQYSDSDVVFIKLPSELFAADYLQLSSNSKVSGSFTTKEDSEIYLFTQSKDSISGYKKLSETAKNSDKVEFSVFHKKVKKGEKVGFENTTIAVVPTYDMGEKDDSRPVVLLEAETAKTNGTGIEKGNFKKADYIEFKEKTNNSIQFEVKPGVAGIYLMRFRFMNRNETPLKVKFKMEDAYGILMRNDTIEFPSATEKWKILNTTSGGYINAGTYKITIESEDMKGLLLDSFEFQ</sequence>
<dbReference type="InterPro" id="IPR013783">
    <property type="entry name" value="Ig-like_fold"/>
</dbReference>
<reference evidence="9 10" key="1">
    <citation type="submission" date="2020-06" db="EMBL/GenBank/DDBJ databases">
        <authorList>
            <person name="Criscuolo A."/>
        </authorList>
    </citation>
    <scope>NUCLEOTIDE SEQUENCE [LARGE SCALE GENOMIC DNA]</scope>
    <source>
        <strain evidence="10">CIP 111411</strain>
    </source>
</reference>
<evidence type="ECO:0000313" key="9">
    <source>
        <dbReference type="EMBL" id="CAD0000723.1"/>
    </source>
</evidence>
<evidence type="ECO:0000313" key="10">
    <source>
        <dbReference type="Proteomes" id="UP000530060"/>
    </source>
</evidence>
<dbReference type="Pfam" id="PF11721">
    <property type="entry name" value="Malectin"/>
    <property type="match status" value="1"/>
</dbReference>
<dbReference type="InterPro" id="IPR006102">
    <property type="entry name" value="Ig-like_GH2"/>
</dbReference>
<keyword evidence="3" id="KW-0326">Glycosidase</keyword>
<dbReference type="InterPro" id="IPR051913">
    <property type="entry name" value="GH2_Domain-Containing"/>
</dbReference>
<dbReference type="InterPro" id="IPR032311">
    <property type="entry name" value="DUF4982"/>
</dbReference>
<dbReference type="InterPro" id="IPR021720">
    <property type="entry name" value="Malectin_dom"/>
</dbReference>
<organism evidence="9 10">
    <name type="scientific">Flavobacterium salmonis</name>
    <dbReference type="NCBI Taxonomy" id="2654844"/>
    <lineage>
        <taxon>Bacteria</taxon>
        <taxon>Pseudomonadati</taxon>
        <taxon>Bacteroidota</taxon>
        <taxon>Flavobacteriia</taxon>
        <taxon>Flavobacteriales</taxon>
        <taxon>Flavobacteriaceae</taxon>
        <taxon>Flavobacterium</taxon>
    </lineage>
</organism>